<gene>
    <name evidence="10" type="ORF">NQX30_04170</name>
</gene>
<comment type="caution">
    <text evidence="10">The sequence shown here is derived from an EMBL/GenBank/DDBJ whole genome shotgun (WGS) entry which is preliminary data.</text>
</comment>
<dbReference type="InterPro" id="IPR004843">
    <property type="entry name" value="Calcineurin-like_PHP"/>
</dbReference>
<comment type="catalytic activity">
    <reaction evidence="8">
        <text>P(1),P(4)-bis(5'-adenosyl) tetraphosphate + H2O = 2 ADP + 2 H(+)</text>
        <dbReference type="Rhea" id="RHEA:24252"/>
        <dbReference type="ChEBI" id="CHEBI:15377"/>
        <dbReference type="ChEBI" id="CHEBI:15378"/>
        <dbReference type="ChEBI" id="CHEBI:58141"/>
        <dbReference type="ChEBI" id="CHEBI:456216"/>
        <dbReference type="EC" id="3.6.1.41"/>
    </reaction>
</comment>
<dbReference type="Gene3D" id="3.60.21.10">
    <property type="match status" value="1"/>
</dbReference>
<feature type="domain" description="Calcineurin-like phosphoesterase" evidence="9">
    <location>
        <begin position="4"/>
        <end position="148"/>
    </location>
</feature>
<dbReference type="InterPro" id="IPR004617">
    <property type="entry name" value="ApaH"/>
</dbReference>
<keyword evidence="11" id="KW-1185">Reference proteome</keyword>
<dbReference type="EMBL" id="JANQAO010000002">
    <property type="protein sequence ID" value="MDM5147565.1"/>
    <property type="molecule type" value="Genomic_DNA"/>
</dbReference>
<dbReference type="PIRSF" id="PIRSF000903">
    <property type="entry name" value="B5n-ttraPtase_sm"/>
    <property type="match status" value="1"/>
</dbReference>
<dbReference type="Pfam" id="PF00149">
    <property type="entry name" value="Metallophos"/>
    <property type="match status" value="1"/>
</dbReference>
<name>A0ABT7QLU2_9GAMM</name>
<protein>
    <recommendedName>
        <fullName evidence="3">bis(5'-nucleosyl)-tetraphosphatase (symmetrical)</fullName>
        <ecNumber evidence="3">3.6.1.41</ecNumber>
    </recommendedName>
    <alternativeName>
        <fullName evidence="6">Ap4A hydrolase</fullName>
    </alternativeName>
    <alternativeName>
        <fullName evidence="5">Diadenosine 5',5'''-P1,P4-tetraphosphate pyrophosphohydrolase</fullName>
    </alternativeName>
    <alternativeName>
        <fullName evidence="7">Diadenosine tetraphosphatase</fullName>
    </alternativeName>
</protein>
<evidence type="ECO:0000259" key="9">
    <source>
        <dbReference type="Pfam" id="PF00149"/>
    </source>
</evidence>
<dbReference type="InterPro" id="IPR029052">
    <property type="entry name" value="Metallo-depent_PP-like"/>
</dbReference>
<reference evidence="10" key="1">
    <citation type="submission" date="2022-08" db="EMBL/GenBank/DDBJ databases">
        <authorList>
            <person name="Dzunkova M."/>
            <person name="La Clair J."/>
            <person name="Tyml T."/>
            <person name="Doud D."/>
            <person name="Schulz F."/>
            <person name="Piquer S."/>
            <person name="Porcel Sanchis D."/>
            <person name="Osborn A."/>
            <person name="Robinson D."/>
            <person name="Louie K.B."/>
            <person name="Bowen B.P."/>
            <person name="Bowers R."/>
            <person name="Lee J."/>
            <person name="Arnau Llombart V."/>
            <person name="Diaz Villanueva W."/>
            <person name="Gosliner T."/>
            <person name="Northen T."/>
            <person name="Cheng J.-F."/>
            <person name="Burkart M.D."/>
            <person name="Woyke T."/>
        </authorList>
    </citation>
    <scope>NUCLEOTIDE SEQUENCE</scope>
    <source>
        <strain evidence="10">Df01</strain>
    </source>
</reference>
<keyword evidence="4 10" id="KW-0378">Hydrolase</keyword>
<dbReference type="NCBIfam" id="NF001204">
    <property type="entry name" value="PRK00166.1"/>
    <property type="match status" value="1"/>
</dbReference>
<organism evidence="10 11">
    <name type="scientific">Candidatus Doriopsillibacter californiensis</name>
    <dbReference type="NCBI Taxonomy" id="2970740"/>
    <lineage>
        <taxon>Bacteria</taxon>
        <taxon>Pseudomonadati</taxon>
        <taxon>Pseudomonadota</taxon>
        <taxon>Gammaproteobacteria</taxon>
        <taxon>Candidatus Tethybacterales</taxon>
        <taxon>Candidatus Persebacteraceae</taxon>
        <taxon>Candidatus Doriopsillibacter</taxon>
    </lineage>
</organism>
<reference evidence="10" key="2">
    <citation type="journal article" date="2023" name="Microbiome">
        <title>Synthase-selected sorting approach identifies a beta-lactone synthase in a nudibranch symbiotic bacterium.</title>
        <authorList>
            <person name="Dzunkova M."/>
            <person name="La Clair J.J."/>
            <person name="Tyml T."/>
            <person name="Doud D."/>
            <person name="Schulz F."/>
            <person name="Piquer-Esteban S."/>
            <person name="Porcel Sanchis D."/>
            <person name="Osborn A."/>
            <person name="Robinson D."/>
            <person name="Louie K.B."/>
            <person name="Bowen B.P."/>
            <person name="Bowers R.M."/>
            <person name="Lee J."/>
            <person name="Arnau V."/>
            <person name="Diaz-Villanueva W."/>
            <person name="Stepanauskas R."/>
            <person name="Gosliner T."/>
            <person name="Date S.V."/>
            <person name="Northen T.R."/>
            <person name="Cheng J.F."/>
            <person name="Burkart M.D."/>
            <person name="Woyke T."/>
        </authorList>
    </citation>
    <scope>NUCLEOTIDE SEQUENCE</scope>
    <source>
        <strain evidence="10">Df01</strain>
    </source>
</reference>
<accession>A0ABT7QLU2</accession>
<comment type="similarity">
    <text evidence="2">Belongs to the Ap4A hydrolase family.</text>
</comment>
<evidence type="ECO:0000313" key="11">
    <source>
        <dbReference type="Proteomes" id="UP001168167"/>
    </source>
</evidence>
<evidence type="ECO:0000256" key="3">
    <source>
        <dbReference type="ARBA" id="ARBA00012506"/>
    </source>
</evidence>
<evidence type="ECO:0000256" key="4">
    <source>
        <dbReference type="ARBA" id="ARBA00022801"/>
    </source>
</evidence>
<proteinExistence type="inferred from homology"/>
<dbReference type="PANTHER" id="PTHR40942:SF4">
    <property type="entry name" value="CYTOCHROME C5"/>
    <property type="match status" value="1"/>
</dbReference>
<dbReference type="PANTHER" id="PTHR40942">
    <property type="match status" value="1"/>
</dbReference>
<evidence type="ECO:0000256" key="6">
    <source>
        <dbReference type="ARBA" id="ARBA00032248"/>
    </source>
</evidence>
<dbReference type="Proteomes" id="UP001168167">
    <property type="component" value="Unassembled WGS sequence"/>
</dbReference>
<evidence type="ECO:0000256" key="7">
    <source>
        <dbReference type="ARBA" id="ARBA00033210"/>
    </source>
</evidence>
<dbReference type="SUPFAM" id="SSF56300">
    <property type="entry name" value="Metallo-dependent phosphatases"/>
    <property type="match status" value="1"/>
</dbReference>
<dbReference type="EC" id="3.6.1.41" evidence="3"/>
<evidence type="ECO:0000256" key="5">
    <source>
        <dbReference type="ARBA" id="ARBA00031248"/>
    </source>
</evidence>
<dbReference type="NCBIfam" id="TIGR00668">
    <property type="entry name" value="apaH"/>
    <property type="match status" value="1"/>
</dbReference>
<evidence type="ECO:0000256" key="1">
    <source>
        <dbReference type="ARBA" id="ARBA00003413"/>
    </source>
</evidence>
<comment type="function">
    <text evidence="1">Hydrolyzes diadenosine 5',5'''-P1,P4-tetraphosphate to yield ADP.</text>
</comment>
<dbReference type="GO" id="GO:0008803">
    <property type="term" value="F:bis(5'-nucleosyl)-tetraphosphatase (symmetrical) activity"/>
    <property type="evidence" value="ECO:0007669"/>
    <property type="project" value="UniProtKB-EC"/>
</dbReference>
<evidence type="ECO:0000256" key="8">
    <source>
        <dbReference type="ARBA" id="ARBA00049417"/>
    </source>
</evidence>
<evidence type="ECO:0000313" key="10">
    <source>
        <dbReference type="EMBL" id="MDM5147565.1"/>
    </source>
</evidence>
<evidence type="ECO:0000256" key="2">
    <source>
        <dbReference type="ARBA" id="ARBA00005419"/>
    </source>
</evidence>
<sequence length="268" mass="30589">MATYAIGDIHGCLRTFQALLTRVNFNPARDTLWLTGDIVNRGPNSLEMLRWVHDHRHCLRLVLGNHDLALLAAHLGVHPPTAATQLILRADDGNKLCHWLRRQPLAIAESDYVMIHAGRLATWEQTQTLELAAEVATRIQTDDDFFNVMYGNNPTRWHPAFSADNRCRLIINALTRLRLLNNDGSLYLDYAGEPNQRPPGTVPWFDFPHRQWWQATVIFGHWSSLGLVMRSDIMAIDTGCLWGRQLTAVRLEDRTVFQVPTQEDDIPL</sequence>